<reference evidence="1 2" key="2">
    <citation type="journal article" date="2011" name="Stand. Genomic Sci.">
        <title>Complete genome sequence of the extremely halophilic Halanaerobium praevalens type strain (GSL).</title>
        <authorList>
            <person name="Ivanova N."/>
            <person name="Sikorski J."/>
            <person name="Chertkov O."/>
            <person name="Nolan M."/>
            <person name="Lucas S."/>
            <person name="Hammon N."/>
            <person name="Deshpande S."/>
            <person name="Cheng J.F."/>
            <person name="Tapia R."/>
            <person name="Han C."/>
            <person name="Goodwin L."/>
            <person name="Pitluck S."/>
            <person name="Huntemann M."/>
            <person name="Liolios K."/>
            <person name="Pagani I."/>
            <person name="Mavromatis K."/>
            <person name="Ovchinikova G."/>
            <person name="Pati A."/>
            <person name="Chen A."/>
            <person name="Palaniappan K."/>
            <person name="Land M."/>
            <person name="Hauser L."/>
            <person name="Brambilla E.M."/>
            <person name="Kannan K.P."/>
            <person name="Rohde M."/>
            <person name="Tindall B.J."/>
            <person name="Goker M."/>
            <person name="Detter J.C."/>
            <person name="Woyke T."/>
            <person name="Bristow J."/>
            <person name="Eisen J.A."/>
            <person name="Markowitz V."/>
            <person name="Hugenholtz P."/>
            <person name="Kyrpides N.C."/>
            <person name="Klenk H.P."/>
            <person name="Lapidus A."/>
        </authorList>
    </citation>
    <scope>NUCLEOTIDE SEQUENCE [LARGE SCALE GENOMIC DNA]</scope>
    <source>
        <strain evidence="2">ATCC 33744 / DSM 2228 / GSL</strain>
    </source>
</reference>
<evidence type="ECO:0000313" key="1">
    <source>
        <dbReference type="EMBL" id="ADO77636.1"/>
    </source>
</evidence>
<reference evidence="2" key="1">
    <citation type="submission" date="2010-10" db="EMBL/GenBank/DDBJ databases">
        <title>The complete genome of Halanaerobium praevalens DSM 2228.</title>
        <authorList>
            <consortium name="US DOE Joint Genome Institute (JGI-PGF)"/>
            <person name="Lucas S."/>
            <person name="Copeland A."/>
            <person name="Lapidus A."/>
            <person name="Glavina del Rio T."/>
            <person name="Dalin E."/>
            <person name="Tice H."/>
            <person name="Bruce D."/>
            <person name="Goodwin L."/>
            <person name="Pitluck S."/>
            <person name="Kyrpides N."/>
            <person name="Mavromatis K."/>
            <person name="Ivanova N."/>
            <person name="Ovchinnikova G."/>
            <person name="Chertkov O."/>
            <person name="Detter J.C."/>
            <person name="Han C."/>
            <person name="Larimer F."/>
            <person name="Land M."/>
            <person name="Hauser L."/>
            <person name="Markowitz V."/>
            <person name="Cheng J.-F."/>
            <person name="Hugenholtz P."/>
            <person name="Woyke T."/>
            <person name="Wu D."/>
            <person name="Tindall B."/>
            <person name="Pomrenke H.G."/>
            <person name="Brambilla E."/>
            <person name="Klenk H.-P."/>
            <person name="Eisen J.A."/>
        </authorList>
    </citation>
    <scope>NUCLEOTIDE SEQUENCE [LARGE SCALE GENOMIC DNA]</scope>
    <source>
        <strain evidence="2">ATCC 33744 / DSM 2228 / GSL</strain>
    </source>
</reference>
<dbReference type="RefSeq" id="WP_014553659.1">
    <property type="nucleotide sequence ID" value="NC_017455.1"/>
</dbReference>
<dbReference type="HOGENOM" id="CLU_086327_2_1_9"/>
<gene>
    <name evidence="1" type="ordered locus">Hprae_1509</name>
</gene>
<organism evidence="1 2">
    <name type="scientific">Halanaerobium praevalens (strain ATCC 33744 / DSM 2228 / GSL)</name>
    <dbReference type="NCBI Taxonomy" id="572479"/>
    <lineage>
        <taxon>Bacteria</taxon>
        <taxon>Bacillati</taxon>
        <taxon>Bacillota</taxon>
        <taxon>Clostridia</taxon>
        <taxon>Halanaerobiales</taxon>
        <taxon>Halanaerobiaceae</taxon>
        <taxon>Halanaerobium</taxon>
    </lineage>
</organism>
<sequence>MGILAKLKEKLISACLYYYIDFVYKTSKVEQKGNFKFLENEYPEKFVVFIWHGDSYAYYPYLKGKKLNIVTTQNKRGGVVSRISKHFGYDVMRLPDLAAGGNYIFQLRKKINQNNKANLVLSVDGPLGPLHEIKDFAMIMPLFSKRRILPLTIKIKYSFSLKNRWDQLKIPLPFNKITISANKTFTVEKKDRKEKFRTLKEEIKKIMEVNEE</sequence>
<dbReference type="AlphaFoldDB" id="E3DP03"/>
<proteinExistence type="predicted"/>
<dbReference type="EMBL" id="CP002175">
    <property type="protein sequence ID" value="ADO77636.1"/>
    <property type="molecule type" value="Genomic_DNA"/>
</dbReference>
<protein>
    <recommendedName>
        <fullName evidence="3">DUF374 domain-containing protein</fullName>
    </recommendedName>
</protein>
<dbReference type="Proteomes" id="UP000006866">
    <property type="component" value="Chromosome"/>
</dbReference>
<name>E3DP03_HALPG</name>
<dbReference type="STRING" id="572479.Hprae_1509"/>
<dbReference type="eggNOG" id="COG2121">
    <property type="taxonomic scope" value="Bacteria"/>
</dbReference>
<dbReference type="KEGG" id="hpk:Hprae_1509"/>
<accession>E3DP03</accession>
<dbReference type="OrthoDB" id="9810508at2"/>
<evidence type="ECO:0000313" key="2">
    <source>
        <dbReference type="Proteomes" id="UP000006866"/>
    </source>
</evidence>
<evidence type="ECO:0008006" key="3">
    <source>
        <dbReference type="Google" id="ProtNLM"/>
    </source>
</evidence>
<dbReference type="PATRIC" id="fig|572479.3.peg.1529"/>
<keyword evidence="2" id="KW-1185">Reference proteome</keyword>